<dbReference type="STRING" id="857340.A0A086TDH9"/>
<feature type="domain" description="Zn(2)-C6 fungal-type" evidence="3">
    <location>
        <begin position="36"/>
        <end position="66"/>
    </location>
</feature>
<gene>
    <name evidence="4" type="ORF">ACRE_017700</name>
</gene>
<dbReference type="SMART" id="SM00066">
    <property type="entry name" value="GAL4"/>
    <property type="match status" value="1"/>
</dbReference>
<dbReference type="InterPro" id="IPR036864">
    <property type="entry name" value="Zn2-C6_fun-type_DNA-bd_sf"/>
</dbReference>
<accession>A0A086TDH9</accession>
<reference evidence="5" key="1">
    <citation type="journal article" date="2014" name="Genome Announc.">
        <title>Genome sequence and annotation of Acremonium chrysogenum, producer of the beta-lactam antibiotic cephalosporin C.</title>
        <authorList>
            <person name="Terfehr D."/>
            <person name="Dahlmann T.A."/>
            <person name="Specht T."/>
            <person name="Zadra I."/>
            <person name="Kuernsteiner H."/>
            <person name="Kueck U."/>
        </authorList>
    </citation>
    <scope>NUCLEOTIDE SEQUENCE [LARGE SCALE GENOMIC DNA]</scope>
    <source>
        <strain evidence="5">ATCC 11550 / CBS 779.69 / DSM 880 / IAM 14645 / JCM 23072 / IMI 49137</strain>
    </source>
</reference>
<dbReference type="InterPro" id="IPR001138">
    <property type="entry name" value="Zn2Cys6_DnaBD"/>
</dbReference>
<dbReference type="AlphaFoldDB" id="A0A086TDH9"/>
<feature type="region of interest" description="Disordered" evidence="2">
    <location>
        <begin position="104"/>
        <end position="123"/>
    </location>
</feature>
<dbReference type="Pfam" id="PF00172">
    <property type="entry name" value="Zn_clus"/>
    <property type="match status" value="1"/>
</dbReference>
<dbReference type="EMBL" id="JPKY01000010">
    <property type="protein sequence ID" value="KFH47411.1"/>
    <property type="molecule type" value="Genomic_DNA"/>
</dbReference>
<dbReference type="OrthoDB" id="3266505at2759"/>
<dbReference type="Gene3D" id="4.10.240.10">
    <property type="entry name" value="Zn(2)-C6 fungal-type DNA-binding domain"/>
    <property type="match status" value="1"/>
</dbReference>
<comment type="caution">
    <text evidence="4">The sequence shown here is derived from an EMBL/GenBank/DDBJ whole genome shotgun (WGS) entry which is preliminary data.</text>
</comment>
<dbReference type="PROSITE" id="PS50048">
    <property type="entry name" value="ZN2_CY6_FUNGAL_2"/>
    <property type="match status" value="1"/>
</dbReference>
<dbReference type="GO" id="GO:0000981">
    <property type="term" value="F:DNA-binding transcription factor activity, RNA polymerase II-specific"/>
    <property type="evidence" value="ECO:0007669"/>
    <property type="project" value="InterPro"/>
</dbReference>
<dbReference type="CDD" id="cd00067">
    <property type="entry name" value="GAL4"/>
    <property type="match status" value="1"/>
</dbReference>
<evidence type="ECO:0000256" key="2">
    <source>
        <dbReference type="SAM" id="MobiDB-lite"/>
    </source>
</evidence>
<feature type="region of interest" description="Disordered" evidence="2">
    <location>
        <begin position="66"/>
        <end position="98"/>
    </location>
</feature>
<feature type="compositionally biased region" description="Low complexity" evidence="2">
    <location>
        <begin position="104"/>
        <end position="118"/>
    </location>
</feature>
<dbReference type="PROSITE" id="PS00463">
    <property type="entry name" value="ZN2_CY6_FUNGAL_1"/>
    <property type="match status" value="1"/>
</dbReference>
<dbReference type="HOGENOM" id="CLU_711648_0_0_1"/>
<keyword evidence="5" id="KW-1185">Reference proteome</keyword>
<keyword evidence="1" id="KW-0539">Nucleus</keyword>
<dbReference type="SUPFAM" id="SSF57701">
    <property type="entry name" value="Zn2/Cys6 DNA-binding domain"/>
    <property type="match status" value="1"/>
</dbReference>
<evidence type="ECO:0000313" key="5">
    <source>
        <dbReference type="Proteomes" id="UP000029964"/>
    </source>
</evidence>
<dbReference type="GO" id="GO:0008270">
    <property type="term" value="F:zinc ion binding"/>
    <property type="evidence" value="ECO:0007669"/>
    <property type="project" value="InterPro"/>
</dbReference>
<evidence type="ECO:0000259" key="3">
    <source>
        <dbReference type="PROSITE" id="PS50048"/>
    </source>
</evidence>
<organism evidence="4 5">
    <name type="scientific">Hapsidospora chrysogenum (strain ATCC 11550 / CBS 779.69 / DSM 880 / IAM 14645 / JCM 23072 / IMI 49137)</name>
    <name type="common">Acremonium chrysogenum</name>
    <dbReference type="NCBI Taxonomy" id="857340"/>
    <lineage>
        <taxon>Eukaryota</taxon>
        <taxon>Fungi</taxon>
        <taxon>Dikarya</taxon>
        <taxon>Ascomycota</taxon>
        <taxon>Pezizomycotina</taxon>
        <taxon>Sordariomycetes</taxon>
        <taxon>Hypocreomycetidae</taxon>
        <taxon>Hypocreales</taxon>
        <taxon>Bionectriaceae</taxon>
        <taxon>Hapsidospora</taxon>
    </lineage>
</organism>
<protein>
    <submittedName>
        <fullName evidence="4">Putative transcriptional regulatory protein PB1A11.04c-like protein</fullName>
    </submittedName>
</protein>
<sequence>MFFTLKTNGEADEPYSFETTAPPFSKKREGKLAKVACVHCRLSKLKCSGEPQSCQRCRSKQLECRYPSTPRSQRRQPSPPGTPQERPHEVAVEGTAADDDVLTVSSSTRESTNNSSVNDSSLGLDVPEFSTPLNINMMLSDSEYIAPMDTMRPWEQQSFGFIASGCKTPWNDSLDMEDLDLGVAGPECPMEASALPKMGGGCSCLSRVVGTHEALEVALWSQQKLLSDSENMLQHQKKLLLECEELLECNECSALPAYIMLIISMCSRLLETLDGMCRDVTGKYSMEAARATNKAGLFAEEHKKRKNGSDSSDSEEGRRRYGLTARSRKLDDDDERLVLQSLVTARITRLDGLLSSLDQVVSRYSWPAHKGMLRDLQDRLAGGVFNVE</sequence>
<name>A0A086TDH9_HAPC1</name>
<evidence type="ECO:0000313" key="4">
    <source>
        <dbReference type="EMBL" id="KFH47411.1"/>
    </source>
</evidence>
<dbReference type="Proteomes" id="UP000029964">
    <property type="component" value="Unassembled WGS sequence"/>
</dbReference>
<proteinExistence type="predicted"/>
<evidence type="ECO:0000256" key="1">
    <source>
        <dbReference type="ARBA" id="ARBA00023242"/>
    </source>
</evidence>
<feature type="region of interest" description="Disordered" evidence="2">
    <location>
        <begin position="299"/>
        <end position="324"/>
    </location>
</feature>